<proteinExistence type="inferred from homology"/>
<evidence type="ECO:0000313" key="8">
    <source>
        <dbReference type="EMBL" id="MBD1425448.1"/>
    </source>
</evidence>
<comment type="caution">
    <text evidence="8">The sequence shown here is derived from an EMBL/GenBank/DDBJ whole genome shotgun (WGS) entry which is preliminary data.</text>
</comment>
<name>A0ABR7Y2B6_9SPHI</name>
<keyword evidence="5 7" id="KW-0472">Membrane</keyword>
<keyword evidence="9" id="KW-1185">Reference proteome</keyword>
<dbReference type="EMBL" id="JACNYK010000002">
    <property type="protein sequence ID" value="MBD1425448.1"/>
    <property type="molecule type" value="Genomic_DNA"/>
</dbReference>
<evidence type="ECO:0000256" key="7">
    <source>
        <dbReference type="SAM" id="Phobius"/>
    </source>
</evidence>
<dbReference type="Gene3D" id="1.20.1730.10">
    <property type="entry name" value="Sodium/glucose cotransporter"/>
    <property type="match status" value="1"/>
</dbReference>
<evidence type="ECO:0000256" key="1">
    <source>
        <dbReference type="ARBA" id="ARBA00004141"/>
    </source>
</evidence>
<comment type="subcellular location">
    <subcellularLocation>
        <location evidence="1">Membrane</location>
        <topology evidence="1">Multi-pass membrane protein</topology>
    </subcellularLocation>
</comment>
<feature type="transmembrane region" description="Helical" evidence="7">
    <location>
        <begin position="347"/>
        <end position="373"/>
    </location>
</feature>
<evidence type="ECO:0000256" key="6">
    <source>
        <dbReference type="RuleBase" id="RU362091"/>
    </source>
</evidence>
<sequence length="560" mass="61161">MNNILSTPDYLVFLVYFVIVATYGIWVYNKKRSKVAGGDSKDYFLAEGSLTWWAIGASLIASNISAEQFIGMSGSGFKMGLAIATYEWMAAITLIIVAVFFIPVYLKNKIFTMPQFLNKRYNGTVAMIMAVFWLALYVVVNLTSILYLGALAVSSISGFSLEFCMYAIAVFAVIITLGGMKVIGYTDVIQVFFLILGGLATTYLALSLVSENYGGEGILNGYAIMTDKASEHFQMILAKDNENYLDLPGLSVLIGGMWIVNLNYWGCNQYITQRALGADLKTARNGILFAAFLKLLMPVIVVLPGIAAYVLWKDGHFQTEMLQGGELNPDRAYPVLLNLLPSGLKGLSFAALTAAVVASLAGKANSVATIFSLDIYQKVFNKSASERQLVNTGKITIIVSMILAVLIAPHLGIDKKGGFQYIQEYTGFVSPGIFAMFILGFFWKKTTSNAALFATIGGFLLSVFFKFLPNFADLSFLHSTGFAVVNPASGLYEIPFLDRMGFVFVICIIGMYLISKIENAKGVVPNGLEVDTKMFKAHPGFVVGALLVTLVTAALYIMYW</sequence>
<feature type="transmembrane region" description="Helical" evidence="7">
    <location>
        <begin position="394"/>
        <end position="413"/>
    </location>
</feature>
<feature type="transmembrane region" description="Helical" evidence="7">
    <location>
        <begin position="86"/>
        <end position="106"/>
    </location>
</feature>
<feature type="transmembrane region" description="Helical" evidence="7">
    <location>
        <begin position="191"/>
        <end position="209"/>
    </location>
</feature>
<dbReference type="InterPro" id="IPR038377">
    <property type="entry name" value="Na/Glc_symporter_sf"/>
</dbReference>
<evidence type="ECO:0000256" key="2">
    <source>
        <dbReference type="ARBA" id="ARBA00006434"/>
    </source>
</evidence>
<keyword evidence="4 7" id="KW-1133">Transmembrane helix</keyword>
<evidence type="ECO:0000313" key="9">
    <source>
        <dbReference type="Proteomes" id="UP000606494"/>
    </source>
</evidence>
<dbReference type="Proteomes" id="UP000606494">
    <property type="component" value="Unassembled WGS sequence"/>
</dbReference>
<organism evidence="8 9">
    <name type="scientific">Sphingobacterium arenae</name>
    <dbReference type="NCBI Taxonomy" id="1280598"/>
    <lineage>
        <taxon>Bacteria</taxon>
        <taxon>Pseudomonadati</taxon>
        <taxon>Bacteroidota</taxon>
        <taxon>Sphingobacteriia</taxon>
        <taxon>Sphingobacteriales</taxon>
        <taxon>Sphingobacteriaceae</taxon>
        <taxon>Sphingobacterium</taxon>
    </lineage>
</organism>
<feature type="transmembrane region" description="Helical" evidence="7">
    <location>
        <begin position="496"/>
        <end position="514"/>
    </location>
</feature>
<evidence type="ECO:0000256" key="3">
    <source>
        <dbReference type="ARBA" id="ARBA00022692"/>
    </source>
</evidence>
<dbReference type="PROSITE" id="PS50283">
    <property type="entry name" value="NA_SOLUT_SYMP_3"/>
    <property type="match status" value="1"/>
</dbReference>
<keyword evidence="3 7" id="KW-0812">Transmembrane</keyword>
<feature type="transmembrane region" description="Helical" evidence="7">
    <location>
        <begin position="541"/>
        <end position="559"/>
    </location>
</feature>
<dbReference type="PANTHER" id="PTHR11819">
    <property type="entry name" value="SOLUTE CARRIER FAMILY 5"/>
    <property type="match status" value="1"/>
</dbReference>
<feature type="transmembrane region" description="Helical" evidence="7">
    <location>
        <begin position="287"/>
        <end position="312"/>
    </location>
</feature>
<accession>A0ABR7Y2B6</accession>
<feature type="transmembrane region" description="Helical" evidence="7">
    <location>
        <begin position="12"/>
        <end position="29"/>
    </location>
</feature>
<feature type="transmembrane region" description="Helical" evidence="7">
    <location>
        <begin position="425"/>
        <end position="443"/>
    </location>
</feature>
<gene>
    <name evidence="8" type="ORF">H8B17_07645</name>
</gene>
<dbReference type="RefSeq" id="WP_190308608.1">
    <property type="nucleotide sequence ID" value="NZ_JACNYK010000002.1"/>
</dbReference>
<dbReference type="PANTHER" id="PTHR11819:SF195">
    <property type="entry name" value="SODIUM_GLUCOSE COTRANSPORTER 4"/>
    <property type="match status" value="1"/>
</dbReference>
<reference evidence="8 9" key="1">
    <citation type="submission" date="2020-08" db="EMBL/GenBank/DDBJ databases">
        <title>Sphingobacterium sp. DN00404 isolated from aquaculture water.</title>
        <authorList>
            <person name="Zhang M."/>
        </authorList>
    </citation>
    <scope>NUCLEOTIDE SEQUENCE [LARGE SCALE GENOMIC DNA]</scope>
    <source>
        <strain evidence="8 9">KCTC 32294</strain>
    </source>
</reference>
<dbReference type="NCBIfam" id="TIGR00813">
    <property type="entry name" value="sss"/>
    <property type="match status" value="1"/>
</dbReference>
<dbReference type="InterPro" id="IPR001734">
    <property type="entry name" value="Na/solute_symporter"/>
</dbReference>
<feature type="transmembrane region" description="Helical" evidence="7">
    <location>
        <begin position="247"/>
        <end position="266"/>
    </location>
</feature>
<evidence type="ECO:0000256" key="5">
    <source>
        <dbReference type="ARBA" id="ARBA00023136"/>
    </source>
</evidence>
<feature type="transmembrane region" description="Helical" evidence="7">
    <location>
        <begin position="50"/>
        <end position="66"/>
    </location>
</feature>
<dbReference type="CDD" id="cd10325">
    <property type="entry name" value="SLC5sbd_vSGLT"/>
    <property type="match status" value="1"/>
</dbReference>
<feature type="transmembrane region" description="Helical" evidence="7">
    <location>
        <begin position="156"/>
        <end position="179"/>
    </location>
</feature>
<comment type="similarity">
    <text evidence="2 6">Belongs to the sodium:solute symporter (SSF) (TC 2.A.21) family.</text>
</comment>
<dbReference type="Pfam" id="PF00474">
    <property type="entry name" value="SSF"/>
    <property type="match status" value="1"/>
</dbReference>
<feature type="transmembrane region" description="Helical" evidence="7">
    <location>
        <begin position="127"/>
        <end position="150"/>
    </location>
</feature>
<feature type="transmembrane region" description="Helical" evidence="7">
    <location>
        <begin position="450"/>
        <end position="468"/>
    </location>
</feature>
<evidence type="ECO:0000256" key="4">
    <source>
        <dbReference type="ARBA" id="ARBA00022989"/>
    </source>
</evidence>
<protein>
    <submittedName>
        <fullName evidence="8">Sodium/sugar symporter</fullName>
    </submittedName>
</protein>